<accession>A0ABR1QPY1</accession>
<dbReference type="GeneID" id="92072112"/>
<dbReference type="EMBL" id="JAQQWE010000002">
    <property type="protein sequence ID" value="KAK7962003.1"/>
    <property type="molecule type" value="Genomic_DNA"/>
</dbReference>
<dbReference type="Proteomes" id="UP001391051">
    <property type="component" value="Unassembled WGS sequence"/>
</dbReference>
<proteinExistence type="predicted"/>
<protein>
    <submittedName>
        <fullName evidence="1">Uncharacterized protein</fullName>
    </submittedName>
</protein>
<evidence type="ECO:0000313" key="1">
    <source>
        <dbReference type="EMBL" id="KAK7962003.1"/>
    </source>
</evidence>
<organism evidence="1 2">
    <name type="scientific">Apiospora aurea</name>
    <dbReference type="NCBI Taxonomy" id="335848"/>
    <lineage>
        <taxon>Eukaryota</taxon>
        <taxon>Fungi</taxon>
        <taxon>Dikarya</taxon>
        <taxon>Ascomycota</taxon>
        <taxon>Pezizomycotina</taxon>
        <taxon>Sordariomycetes</taxon>
        <taxon>Xylariomycetidae</taxon>
        <taxon>Amphisphaeriales</taxon>
        <taxon>Apiosporaceae</taxon>
        <taxon>Apiospora</taxon>
    </lineage>
</organism>
<keyword evidence="2" id="KW-1185">Reference proteome</keyword>
<evidence type="ECO:0000313" key="2">
    <source>
        <dbReference type="Proteomes" id="UP001391051"/>
    </source>
</evidence>
<comment type="caution">
    <text evidence="1">The sequence shown here is derived from an EMBL/GenBank/DDBJ whole genome shotgun (WGS) entry which is preliminary data.</text>
</comment>
<name>A0ABR1QPY1_9PEZI</name>
<sequence>MGASVDLDPISRAPDYFHPYLWTHKEEDTRVTAHLSGVLRDIKDEALQRGVFTDYVYMNYASEYQDVISRYGIANKDKLKKLP</sequence>
<gene>
    <name evidence="1" type="ORF">PG986_002828</name>
</gene>
<dbReference type="RefSeq" id="XP_066704114.1">
    <property type="nucleotide sequence ID" value="XM_066839050.1"/>
</dbReference>
<reference evidence="1 2" key="1">
    <citation type="submission" date="2023-01" db="EMBL/GenBank/DDBJ databases">
        <title>Analysis of 21 Apiospora genomes using comparative genomics revels a genus with tremendous synthesis potential of carbohydrate active enzymes and secondary metabolites.</title>
        <authorList>
            <person name="Sorensen T."/>
        </authorList>
    </citation>
    <scope>NUCLEOTIDE SEQUENCE [LARGE SCALE GENOMIC DNA]</scope>
    <source>
        <strain evidence="1 2">CBS 24483</strain>
    </source>
</reference>